<evidence type="ECO:0000256" key="1">
    <source>
        <dbReference type="ARBA" id="ARBA00022553"/>
    </source>
</evidence>
<keyword evidence="4" id="KW-1043">Host membrane</keyword>
<evidence type="ECO:0000256" key="5">
    <source>
        <dbReference type="ARBA" id="ARBA00022921"/>
    </source>
</evidence>
<evidence type="ECO:0000256" key="8">
    <source>
        <dbReference type="ARBA" id="ARBA00043948"/>
    </source>
</evidence>
<dbReference type="EMBL" id="LT608136">
    <property type="protein sequence ID" value="SCL76936.1"/>
    <property type="molecule type" value="Genomic_DNA"/>
</dbReference>
<organism evidence="11">
    <name type="scientific">Spheniscid alphaherpesvirus 1</name>
    <dbReference type="NCBI Taxonomy" id="2560777"/>
    <lineage>
        <taxon>Viruses</taxon>
        <taxon>Duplodnaviria</taxon>
        <taxon>Heunggongvirae</taxon>
        <taxon>Peploviricota</taxon>
        <taxon>Herviviricetes</taxon>
        <taxon>Herpesvirales</taxon>
        <taxon>Orthoherpesviridae</taxon>
        <taxon>Alphaherpesvirinae</taxon>
        <taxon>Mardivirus</taxon>
        <taxon>Mardivirus spheniscidalpha1</taxon>
    </lineage>
</organism>
<comment type="subcellular location">
    <subcellularLocation>
        <location evidence="8">Host nucleus inner membrane</location>
        <topology evidence="8">Single-pass membrane protein</topology>
    </subcellularLocation>
</comment>
<accession>A0A1R3TE78</accession>
<feature type="transmembrane region" description="Helical" evidence="10">
    <location>
        <begin position="258"/>
        <end position="280"/>
    </location>
</feature>
<proteinExistence type="inferred from homology"/>
<evidence type="ECO:0000256" key="7">
    <source>
        <dbReference type="ARBA" id="ARBA00023136"/>
    </source>
</evidence>
<name>A0A1R3TE78_9ALPH</name>
<gene>
    <name evidence="11" type="primary">UL34</name>
</gene>
<feature type="region of interest" description="Disordered" evidence="9">
    <location>
        <begin position="208"/>
        <end position="233"/>
    </location>
</feature>
<evidence type="ECO:0000256" key="4">
    <source>
        <dbReference type="ARBA" id="ARBA00022870"/>
    </source>
</evidence>
<keyword evidence="5" id="KW-0426">Late protein</keyword>
<evidence type="ECO:0000256" key="3">
    <source>
        <dbReference type="ARBA" id="ARBA00022692"/>
    </source>
</evidence>
<evidence type="ECO:0000313" key="11">
    <source>
        <dbReference type="EMBL" id="SCL76936.1"/>
    </source>
</evidence>
<sequence>MSSNASRFSVNGERGDFLQRIKLIVSGGLRYGTDTGESGISNSERLPTRCVFQFNGQDGADEVFPVEYVLRMMSDWASVRCDPYVRIQNTGVSVLIQGFFSAPPDAPVASITADQNNVILKSTQHTGINLSTLEEIKKTCGLDPRPMQAIMWVSCFVRMPMVQLSFRFMGPEDPARTQRLMDRITELSMLKRSPASHQRNTLTTRRRTLSEDDDTRTVSTSSQPRPSQQVNGLSRDGVSIVRNFRQAAARLLKGNVNLPTWAVIMGVVILIILRAVFIWIKSAA</sequence>
<evidence type="ECO:0000256" key="6">
    <source>
        <dbReference type="ARBA" id="ARBA00022989"/>
    </source>
</evidence>
<keyword evidence="7 10" id="KW-0472">Membrane</keyword>
<evidence type="ECO:0000256" key="2">
    <source>
        <dbReference type="ARBA" id="ARBA00022562"/>
    </source>
</evidence>
<dbReference type="HAMAP" id="MF_04024">
    <property type="entry name" value="HSV_NEC2"/>
    <property type="match status" value="1"/>
</dbReference>
<evidence type="ECO:0000256" key="10">
    <source>
        <dbReference type="SAM" id="Phobius"/>
    </source>
</evidence>
<feature type="compositionally biased region" description="Polar residues" evidence="9">
    <location>
        <begin position="218"/>
        <end position="232"/>
    </location>
</feature>
<dbReference type="GO" id="GO:0044201">
    <property type="term" value="C:host cell nuclear inner membrane"/>
    <property type="evidence" value="ECO:0007669"/>
    <property type="project" value="UniProtKB-SubCell"/>
</dbReference>
<protein>
    <submittedName>
        <fullName evidence="11">Nuclear egress membrane protein</fullName>
    </submittedName>
</protein>
<dbReference type="Pfam" id="PF04541">
    <property type="entry name" value="Herpes_U34"/>
    <property type="match status" value="1"/>
</dbReference>
<keyword evidence="3 10" id="KW-0812">Transmembrane</keyword>
<dbReference type="InterPro" id="IPR007626">
    <property type="entry name" value="Herpesvirus_viron_egress-type"/>
</dbReference>
<keyword evidence="2" id="KW-1048">Host nucleus</keyword>
<evidence type="ECO:0000256" key="9">
    <source>
        <dbReference type="SAM" id="MobiDB-lite"/>
    </source>
</evidence>
<reference evidence="11" key="1">
    <citation type="submission" date="2016-08" db="EMBL/GenBank/DDBJ databases">
        <authorList>
            <person name="Seilhamer J.J."/>
        </authorList>
    </citation>
    <scope>NUCLEOTIDE SEQUENCE</scope>
    <source>
        <strain evidence="11">Lib01003</strain>
    </source>
</reference>
<dbReference type="Proteomes" id="UP000280017">
    <property type="component" value="Segment"/>
</dbReference>
<keyword evidence="1" id="KW-0597">Phosphoprotein</keyword>
<keyword evidence="6 10" id="KW-1133">Transmembrane helix</keyword>